<organism evidence="1 2">
    <name type="scientific">Vairimorpha necatrix</name>
    <dbReference type="NCBI Taxonomy" id="6039"/>
    <lineage>
        <taxon>Eukaryota</taxon>
        <taxon>Fungi</taxon>
        <taxon>Fungi incertae sedis</taxon>
        <taxon>Microsporidia</taxon>
        <taxon>Nosematidae</taxon>
        <taxon>Vairimorpha</taxon>
    </lineage>
</organism>
<proteinExistence type="predicted"/>
<dbReference type="GeneID" id="90541885"/>
<protein>
    <recommendedName>
        <fullName evidence="3">Retrotransposon gag domain-containing protein</fullName>
    </recommendedName>
</protein>
<name>A0AAX4JDL0_9MICR</name>
<dbReference type="EMBL" id="CP142732">
    <property type="protein sequence ID" value="WUR04061.1"/>
    <property type="molecule type" value="Genomic_DNA"/>
</dbReference>
<dbReference type="RefSeq" id="XP_065330206.1">
    <property type="nucleotide sequence ID" value="XM_065474134.1"/>
</dbReference>
<dbReference type="AlphaFoldDB" id="A0AAX4JDL0"/>
<evidence type="ECO:0000313" key="1">
    <source>
        <dbReference type="EMBL" id="WUR04061.1"/>
    </source>
</evidence>
<evidence type="ECO:0008006" key="3">
    <source>
        <dbReference type="Google" id="ProtNLM"/>
    </source>
</evidence>
<keyword evidence="2" id="KW-1185">Reference proteome</keyword>
<reference evidence="1" key="1">
    <citation type="journal article" date="2024" name="BMC Genomics">
        <title>Functional annotation of a divergent genome using sequence and structure-based similarity.</title>
        <authorList>
            <person name="Svedberg D."/>
            <person name="Winiger R.R."/>
            <person name="Berg A."/>
            <person name="Sharma H."/>
            <person name="Tellgren-Roth C."/>
            <person name="Debrunner-Vossbrinck B.A."/>
            <person name="Vossbrinck C.R."/>
            <person name="Barandun J."/>
        </authorList>
    </citation>
    <scope>NUCLEOTIDE SEQUENCE</scope>
    <source>
        <strain evidence="1">Illinois isolate</strain>
    </source>
</reference>
<accession>A0AAX4JDL0</accession>
<gene>
    <name evidence="1" type="ORF">VNE69_07129</name>
</gene>
<dbReference type="KEGG" id="vnx:VNE69_07129"/>
<evidence type="ECO:0000313" key="2">
    <source>
        <dbReference type="Proteomes" id="UP001334084"/>
    </source>
</evidence>
<sequence>MINPYINNMVKNNDQPSINRKNLSQELMRYEILLWFKKMESLDKIEYVLSKASYEIIEWHSAFMEHTRSSSITYDKWKEALYKEFKEDEIELVDVYRFFQKKDQNAKDFIDEVKKKSKVVKMDSKESMKIVMLGIRREFPNLRAYITSCCSLNDIDLKRVLMMEKIDKELNDKIRTILGREEKGNKKSGRNGSKEVRNDIIKQKYDNKKQLQINEVLEDSEEIINKENLLD</sequence>
<dbReference type="Proteomes" id="UP001334084">
    <property type="component" value="Chromosome 7"/>
</dbReference>